<dbReference type="CTD" id="22863"/>
<dbReference type="Pfam" id="PF10186">
    <property type="entry name" value="ATG14"/>
    <property type="match status" value="1"/>
</dbReference>
<dbReference type="PANTHER" id="PTHR13664">
    <property type="entry name" value="BECLIN 1-ASSOCIATED AUTOPHAGY-RELATED KEY REGULATOR"/>
    <property type="match status" value="1"/>
</dbReference>
<evidence type="ECO:0000256" key="1">
    <source>
        <dbReference type="ARBA" id="ARBA00023054"/>
    </source>
</evidence>
<dbReference type="GO" id="GO:0016240">
    <property type="term" value="P:autophagosome membrane docking"/>
    <property type="evidence" value="ECO:0007669"/>
    <property type="project" value="TreeGrafter"/>
</dbReference>
<accession>A0A9Q9XCD3</accession>
<proteinExistence type="predicted"/>
<feature type="region of interest" description="Disordered" evidence="3">
    <location>
        <begin position="1"/>
        <end position="40"/>
    </location>
</feature>
<keyword evidence="1 2" id="KW-0175">Coiled coil</keyword>
<organism evidence="4">
    <name type="scientific">Cyprinus carpio</name>
    <name type="common">Common carp</name>
    <dbReference type="NCBI Taxonomy" id="7962"/>
    <lineage>
        <taxon>Eukaryota</taxon>
        <taxon>Metazoa</taxon>
        <taxon>Chordata</taxon>
        <taxon>Craniata</taxon>
        <taxon>Vertebrata</taxon>
        <taxon>Euteleostomi</taxon>
        <taxon>Actinopterygii</taxon>
        <taxon>Neopterygii</taxon>
        <taxon>Teleostei</taxon>
        <taxon>Ostariophysi</taxon>
        <taxon>Cypriniformes</taxon>
        <taxon>Cyprinidae</taxon>
        <taxon>Cyprininae</taxon>
        <taxon>Cyprinus</taxon>
    </lineage>
</organism>
<sequence length="511" mass="57267">MACPLSGEPRALGPGEDHPESASETRAPVRPQPPQQHPQPACVNAAAAVMVEALDDAEGLFVAVERCPLCNTARRRLTCARCIQNGDFVYFDGRNPERYSEKLQRLQKLKNEKENLQQRVIKAMDKKVQADQLRWKIMSCKMKVQQLKEAICTGNEEVKSGKELLLRSQEEGQRLQRRASRHQEKRDKIKRHNQRLGELLEKRSKELQARLEVLAEVRREHILEVTTHIFNIQEEKQGSRDPAEAENDLALTSSTVSELAEARRITYSSGRWIWDDQNGETSISITGPHVTLPSNGDCSAYYSWVEEKSGNQGPELDHINPAHTISAALCYATQLINILSHILDVNLPKKLCNSEFCGDNLTRYRFTRAVNKLNTNILHLCFSQHVDSELLHPHHTLRNIIFLVSPANKKLGRTGPFEVSADLEDSMEFVEPEAAGPAEESGEEAVTDEETDLGIDWETVPSPRFCDIPSQPMDLSQSGMQASQPIGNAGGMISSAAASVTSWFRTYTGQR</sequence>
<dbReference type="GO" id="GO:0035032">
    <property type="term" value="C:phosphatidylinositol 3-kinase complex, class III"/>
    <property type="evidence" value="ECO:0007669"/>
    <property type="project" value="TreeGrafter"/>
</dbReference>
<name>A0A9Q9XCD3_CYPCA</name>
<reference evidence="4" key="1">
    <citation type="submission" date="2025-08" db="UniProtKB">
        <authorList>
            <consortium name="RefSeq"/>
        </authorList>
    </citation>
    <scope>IDENTIFICATION</scope>
    <source>
        <tissue evidence="4">Muscle</tissue>
    </source>
</reference>
<dbReference type="GO" id="GO:0005776">
    <property type="term" value="C:autophagosome"/>
    <property type="evidence" value="ECO:0007669"/>
    <property type="project" value="TreeGrafter"/>
</dbReference>
<dbReference type="AlphaFoldDB" id="A0A9Q9XCD3"/>
<protein>
    <submittedName>
        <fullName evidence="4">Beclin 1-associated autophagy-related key regulator isoform X2</fullName>
    </submittedName>
</protein>
<dbReference type="SMR" id="A0A9Q9XCD3"/>
<dbReference type="GeneID" id="109106799"/>
<dbReference type="GO" id="GO:0000423">
    <property type="term" value="P:mitophagy"/>
    <property type="evidence" value="ECO:0007669"/>
    <property type="project" value="TreeGrafter"/>
</dbReference>
<dbReference type="InterPro" id="IPR018791">
    <property type="entry name" value="UV_resistance/autophagy_Atg14"/>
</dbReference>
<dbReference type="GO" id="GO:0009267">
    <property type="term" value="P:cellular response to starvation"/>
    <property type="evidence" value="ECO:0007669"/>
    <property type="project" value="TreeGrafter"/>
</dbReference>
<dbReference type="GO" id="GO:0097632">
    <property type="term" value="C:extrinsic component of phagophore assembly site membrane"/>
    <property type="evidence" value="ECO:0007669"/>
    <property type="project" value="TreeGrafter"/>
</dbReference>
<evidence type="ECO:0000313" key="4">
    <source>
        <dbReference type="RefSeq" id="XP_042599191.1"/>
    </source>
</evidence>
<evidence type="ECO:0000256" key="2">
    <source>
        <dbReference type="SAM" id="Coils"/>
    </source>
</evidence>
<dbReference type="GO" id="GO:0043495">
    <property type="term" value="F:protein-membrane adaptor activity"/>
    <property type="evidence" value="ECO:0007669"/>
    <property type="project" value="TreeGrafter"/>
</dbReference>
<dbReference type="GO" id="GO:0035014">
    <property type="term" value="F:phosphatidylinositol 3-kinase regulator activity"/>
    <property type="evidence" value="ECO:0007669"/>
    <property type="project" value="TreeGrafter"/>
</dbReference>
<dbReference type="GO" id="GO:0000045">
    <property type="term" value="P:autophagosome assembly"/>
    <property type="evidence" value="ECO:0007669"/>
    <property type="project" value="TreeGrafter"/>
</dbReference>
<dbReference type="GO" id="GO:0097629">
    <property type="term" value="C:extrinsic component of omegasome membrane"/>
    <property type="evidence" value="ECO:0007669"/>
    <property type="project" value="TreeGrafter"/>
</dbReference>
<feature type="coiled-coil region" evidence="2">
    <location>
        <begin position="99"/>
        <end position="126"/>
    </location>
</feature>
<feature type="region of interest" description="Disordered" evidence="3">
    <location>
        <begin position="169"/>
        <end position="189"/>
    </location>
</feature>
<gene>
    <name evidence="4" type="primary">atg14</name>
</gene>
<dbReference type="PANTHER" id="PTHR13664:SF0">
    <property type="entry name" value="BECLIN 1-ASSOCIATED AUTOPHAGY-RELATED KEY REGULATOR"/>
    <property type="match status" value="1"/>
</dbReference>
<evidence type="ECO:0000256" key="3">
    <source>
        <dbReference type="SAM" id="MobiDB-lite"/>
    </source>
</evidence>
<dbReference type="Proteomes" id="UP001155660">
    <property type="component" value="Chromosome B17"/>
</dbReference>
<dbReference type="RefSeq" id="XP_042599191.1">
    <property type="nucleotide sequence ID" value="XM_042743257.1"/>
</dbReference>